<protein>
    <submittedName>
        <fullName evidence="2">Uncharacterized protein</fullName>
    </submittedName>
</protein>
<reference evidence="2" key="1">
    <citation type="journal article" date="2023" name="Nat. Commun.">
        <title>Diploid and tetraploid genomes of Acorus and the evolution of monocots.</title>
        <authorList>
            <person name="Ma L."/>
            <person name="Liu K.W."/>
            <person name="Li Z."/>
            <person name="Hsiao Y.Y."/>
            <person name="Qi Y."/>
            <person name="Fu T."/>
            <person name="Tang G.D."/>
            <person name="Zhang D."/>
            <person name="Sun W.H."/>
            <person name="Liu D.K."/>
            <person name="Li Y."/>
            <person name="Chen G.Z."/>
            <person name="Liu X.D."/>
            <person name="Liao X.Y."/>
            <person name="Jiang Y.T."/>
            <person name="Yu X."/>
            <person name="Hao Y."/>
            <person name="Huang J."/>
            <person name="Zhao X.W."/>
            <person name="Ke S."/>
            <person name="Chen Y.Y."/>
            <person name="Wu W.L."/>
            <person name="Hsu J.L."/>
            <person name="Lin Y.F."/>
            <person name="Huang M.D."/>
            <person name="Li C.Y."/>
            <person name="Huang L."/>
            <person name="Wang Z.W."/>
            <person name="Zhao X."/>
            <person name="Zhong W.Y."/>
            <person name="Peng D.H."/>
            <person name="Ahmad S."/>
            <person name="Lan S."/>
            <person name="Zhang J.S."/>
            <person name="Tsai W.C."/>
            <person name="Van de Peer Y."/>
            <person name="Liu Z.J."/>
        </authorList>
    </citation>
    <scope>NUCLEOTIDE SEQUENCE</scope>
    <source>
        <strain evidence="2">SCP</strain>
    </source>
</reference>
<organism evidence="2 3">
    <name type="scientific">Acorus gramineus</name>
    <name type="common">Dwarf sweet flag</name>
    <dbReference type="NCBI Taxonomy" id="55184"/>
    <lineage>
        <taxon>Eukaryota</taxon>
        <taxon>Viridiplantae</taxon>
        <taxon>Streptophyta</taxon>
        <taxon>Embryophyta</taxon>
        <taxon>Tracheophyta</taxon>
        <taxon>Spermatophyta</taxon>
        <taxon>Magnoliopsida</taxon>
        <taxon>Liliopsida</taxon>
        <taxon>Acoraceae</taxon>
        <taxon>Acorus</taxon>
    </lineage>
</organism>
<dbReference type="Proteomes" id="UP001179952">
    <property type="component" value="Unassembled WGS sequence"/>
</dbReference>
<feature type="compositionally biased region" description="Basic and acidic residues" evidence="1">
    <location>
        <begin position="10"/>
        <end position="20"/>
    </location>
</feature>
<proteinExistence type="predicted"/>
<keyword evidence="3" id="KW-1185">Reference proteome</keyword>
<dbReference type="PANTHER" id="PTHR38382">
    <property type="entry name" value="RNA-BINDING PROTEIN"/>
    <property type="match status" value="1"/>
</dbReference>
<evidence type="ECO:0000256" key="1">
    <source>
        <dbReference type="SAM" id="MobiDB-lite"/>
    </source>
</evidence>
<accession>A0AAV9AT55</accession>
<reference evidence="2" key="2">
    <citation type="submission" date="2023-06" db="EMBL/GenBank/DDBJ databases">
        <authorList>
            <person name="Ma L."/>
            <person name="Liu K.-W."/>
            <person name="Li Z."/>
            <person name="Hsiao Y.-Y."/>
            <person name="Qi Y."/>
            <person name="Fu T."/>
            <person name="Tang G."/>
            <person name="Zhang D."/>
            <person name="Sun W.-H."/>
            <person name="Liu D.-K."/>
            <person name="Li Y."/>
            <person name="Chen G.-Z."/>
            <person name="Liu X.-D."/>
            <person name="Liao X.-Y."/>
            <person name="Jiang Y.-T."/>
            <person name="Yu X."/>
            <person name="Hao Y."/>
            <person name="Huang J."/>
            <person name="Zhao X.-W."/>
            <person name="Ke S."/>
            <person name="Chen Y.-Y."/>
            <person name="Wu W.-L."/>
            <person name="Hsu J.-L."/>
            <person name="Lin Y.-F."/>
            <person name="Huang M.-D."/>
            <person name="Li C.-Y."/>
            <person name="Huang L."/>
            <person name="Wang Z.-W."/>
            <person name="Zhao X."/>
            <person name="Zhong W.-Y."/>
            <person name="Peng D.-H."/>
            <person name="Ahmad S."/>
            <person name="Lan S."/>
            <person name="Zhang J.-S."/>
            <person name="Tsai W.-C."/>
            <person name="Van De Peer Y."/>
            <person name="Liu Z.-J."/>
        </authorList>
    </citation>
    <scope>NUCLEOTIDE SEQUENCE</scope>
    <source>
        <strain evidence="2">SCP</strain>
        <tissue evidence="2">Leaves</tissue>
    </source>
</reference>
<feature type="region of interest" description="Disordered" evidence="1">
    <location>
        <begin position="1"/>
        <end position="23"/>
    </location>
</feature>
<dbReference type="AlphaFoldDB" id="A0AAV9AT55"/>
<gene>
    <name evidence="2" type="ORF">QJS04_geneDACA015243</name>
</gene>
<comment type="caution">
    <text evidence="2">The sequence shown here is derived from an EMBL/GenBank/DDBJ whole genome shotgun (WGS) entry which is preliminary data.</text>
</comment>
<dbReference type="EMBL" id="JAUJYN010000007">
    <property type="protein sequence ID" value="KAK1267399.1"/>
    <property type="molecule type" value="Genomic_DNA"/>
</dbReference>
<dbReference type="PANTHER" id="PTHR38382:SF1">
    <property type="entry name" value="RNA-BINDING PROTEIN"/>
    <property type="match status" value="1"/>
</dbReference>
<name>A0AAV9AT55_ACOGR</name>
<evidence type="ECO:0000313" key="2">
    <source>
        <dbReference type="EMBL" id="KAK1267399.1"/>
    </source>
</evidence>
<sequence length="158" mass="17654">MNPFSSIGSLRKDMGGREEGLDGGQVLDGAVFRQFKTSVNEQSCLGSDGGDDVGVPEIEVGGEDSRKRKRPCDVFADGHERPANKKYVVVLGDDPKQKQKKRDLNVMNDKKRRTFYNHYENGSGWWDEEREGVDNEEVGCNDVWEGMGSTTLGGLEWH</sequence>
<evidence type="ECO:0000313" key="3">
    <source>
        <dbReference type="Proteomes" id="UP001179952"/>
    </source>
</evidence>
<feature type="region of interest" description="Disordered" evidence="1">
    <location>
        <begin position="43"/>
        <end position="70"/>
    </location>
</feature>